<evidence type="ECO:0000259" key="2">
    <source>
        <dbReference type="Pfam" id="PF00534"/>
    </source>
</evidence>
<dbReference type="RefSeq" id="WP_189538828.1">
    <property type="nucleotide sequence ID" value="NZ_BMZD01000001.1"/>
</dbReference>
<dbReference type="InterPro" id="IPR050194">
    <property type="entry name" value="Glycosyltransferase_grp1"/>
</dbReference>
<evidence type="ECO:0000313" key="4">
    <source>
        <dbReference type="EMBL" id="GGZ89080.1"/>
    </source>
</evidence>
<organism evidence="4 5">
    <name type="scientific">Novosphingobium arvoryzae</name>
    <dbReference type="NCBI Taxonomy" id="1256514"/>
    <lineage>
        <taxon>Bacteria</taxon>
        <taxon>Pseudomonadati</taxon>
        <taxon>Pseudomonadota</taxon>
        <taxon>Alphaproteobacteria</taxon>
        <taxon>Sphingomonadales</taxon>
        <taxon>Sphingomonadaceae</taxon>
        <taxon>Novosphingobium</taxon>
    </lineage>
</organism>
<evidence type="ECO:0000256" key="1">
    <source>
        <dbReference type="SAM" id="Phobius"/>
    </source>
</evidence>
<dbReference type="PANTHER" id="PTHR45947:SF3">
    <property type="entry name" value="SULFOQUINOVOSYL TRANSFERASE SQD2"/>
    <property type="match status" value="1"/>
</dbReference>
<dbReference type="InterPro" id="IPR001296">
    <property type="entry name" value="Glyco_trans_1"/>
</dbReference>
<reference evidence="4" key="1">
    <citation type="journal article" date="2014" name="Int. J. Syst. Evol. Microbiol.">
        <title>Complete genome sequence of Corynebacterium casei LMG S-19264T (=DSM 44701T), isolated from a smear-ripened cheese.</title>
        <authorList>
            <consortium name="US DOE Joint Genome Institute (JGI-PGF)"/>
            <person name="Walter F."/>
            <person name="Albersmeier A."/>
            <person name="Kalinowski J."/>
            <person name="Ruckert C."/>
        </authorList>
    </citation>
    <scope>NUCLEOTIDE SEQUENCE</scope>
    <source>
        <strain evidence="4">KCTC 32422</strain>
    </source>
</reference>
<proteinExistence type="predicted"/>
<feature type="transmembrane region" description="Helical" evidence="1">
    <location>
        <begin position="120"/>
        <end position="138"/>
    </location>
</feature>
<dbReference type="AlphaFoldDB" id="A0A918R6P0"/>
<protein>
    <submittedName>
        <fullName evidence="4">Glycosyltransferase WbuB</fullName>
    </submittedName>
</protein>
<dbReference type="PANTHER" id="PTHR45947">
    <property type="entry name" value="SULFOQUINOVOSYL TRANSFERASE SQD2"/>
    <property type="match status" value="1"/>
</dbReference>
<dbReference type="InterPro" id="IPR028098">
    <property type="entry name" value="Glyco_trans_4-like_N"/>
</dbReference>
<evidence type="ECO:0000259" key="3">
    <source>
        <dbReference type="Pfam" id="PF13579"/>
    </source>
</evidence>
<keyword evidence="1" id="KW-0472">Membrane</keyword>
<dbReference type="Gene3D" id="3.40.50.2000">
    <property type="entry name" value="Glycogen Phosphorylase B"/>
    <property type="match status" value="2"/>
</dbReference>
<dbReference type="CDD" id="cd03794">
    <property type="entry name" value="GT4_WbuB-like"/>
    <property type="match status" value="1"/>
</dbReference>
<gene>
    <name evidence="4" type="ORF">GCM10011617_05190</name>
</gene>
<dbReference type="SUPFAM" id="SSF53756">
    <property type="entry name" value="UDP-Glycosyltransferase/glycogen phosphorylase"/>
    <property type="match status" value="1"/>
</dbReference>
<evidence type="ECO:0000313" key="5">
    <source>
        <dbReference type="Proteomes" id="UP000634139"/>
    </source>
</evidence>
<feature type="domain" description="Glycosyltransferase subfamily 4-like N-terminal" evidence="3">
    <location>
        <begin position="23"/>
        <end position="214"/>
    </location>
</feature>
<dbReference type="Pfam" id="PF13579">
    <property type="entry name" value="Glyco_trans_4_4"/>
    <property type="match status" value="1"/>
</dbReference>
<sequence>MSQAGAGRRVLIVGINYAPEQVGIGPYSAGLAEALVARGHRVAMIAGKPYYPKWRVDPAFAGGGWRHGVENGVTITRCPHYVPADPGGLKRIIHLASFALTALPFAIRAGLARRAERPDVVIAIAPALFSVVCAWIAAQLAGAKLWVHVQDFEVEAALATGLLPQDSAVGRFAAWFESRILRLADRASTISPQMCAKLVAKGVDPQRVLEVRNWANASFAPDAAGAAAIRAEWGLGQRKVALYSGNIARKQGIEILVEAARALKDRDDIAFVICGEGPNRAELERLATGLPNVQLHDLQPAEKMGAMLTMADLHLLPQIAGAADLVLPSKLTNMLLSGRPVIATTEPGTGLYDEVDGCGVITPPGDAAALAAAIAALADDPERRATYGAAASQRAQERWMQGAIIDRVEAELGALLPAR</sequence>
<keyword evidence="5" id="KW-1185">Reference proteome</keyword>
<keyword evidence="1" id="KW-1133">Transmembrane helix</keyword>
<dbReference type="GO" id="GO:0016757">
    <property type="term" value="F:glycosyltransferase activity"/>
    <property type="evidence" value="ECO:0007669"/>
    <property type="project" value="InterPro"/>
</dbReference>
<comment type="caution">
    <text evidence="4">The sequence shown here is derived from an EMBL/GenBank/DDBJ whole genome shotgun (WGS) entry which is preliminary data.</text>
</comment>
<dbReference type="NCBIfam" id="NF007640">
    <property type="entry name" value="PRK10307.1"/>
    <property type="match status" value="1"/>
</dbReference>
<accession>A0A918R6P0</accession>
<feature type="domain" description="Glycosyl transferase family 1" evidence="2">
    <location>
        <begin position="229"/>
        <end position="393"/>
    </location>
</feature>
<dbReference type="EMBL" id="BMZD01000001">
    <property type="protein sequence ID" value="GGZ89080.1"/>
    <property type="molecule type" value="Genomic_DNA"/>
</dbReference>
<reference evidence="4" key="2">
    <citation type="submission" date="2020-09" db="EMBL/GenBank/DDBJ databases">
        <authorList>
            <person name="Sun Q."/>
            <person name="Kim S."/>
        </authorList>
    </citation>
    <scope>NUCLEOTIDE SEQUENCE</scope>
    <source>
        <strain evidence="4">KCTC 32422</strain>
    </source>
</reference>
<dbReference type="Proteomes" id="UP000634139">
    <property type="component" value="Unassembled WGS sequence"/>
</dbReference>
<dbReference type="Pfam" id="PF00534">
    <property type="entry name" value="Glycos_transf_1"/>
    <property type="match status" value="1"/>
</dbReference>
<name>A0A918R6P0_9SPHN</name>
<keyword evidence="1" id="KW-0812">Transmembrane</keyword>